<feature type="coiled-coil region" evidence="1">
    <location>
        <begin position="55"/>
        <end position="82"/>
    </location>
</feature>
<dbReference type="InterPro" id="IPR040815">
    <property type="entry name" value="Nas2_N"/>
</dbReference>
<dbReference type="Proteomes" id="UP001497744">
    <property type="component" value="Unassembled WGS sequence"/>
</dbReference>
<dbReference type="GO" id="GO:0005634">
    <property type="term" value="C:nucleus"/>
    <property type="evidence" value="ECO:0007669"/>
    <property type="project" value="TreeGrafter"/>
</dbReference>
<dbReference type="RefSeq" id="XP_067716354.1">
    <property type="nucleotide sequence ID" value="XM_067860253.1"/>
</dbReference>
<dbReference type="Pfam" id="PF18265">
    <property type="entry name" value="Nas2_N"/>
    <property type="match status" value="1"/>
</dbReference>
<keyword evidence="3" id="KW-0647">Proteasome</keyword>
<dbReference type="PANTHER" id="PTHR12651:SF1">
    <property type="entry name" value="26S PROTEASOME NON-ATPASE REGULATORY SUBUNIT 9"/>
    <property type="match status" value="1"/>
</dbReference>
<keyword evidence="4" id="KW-1185">Reference proteome</keyword>
<proteinExistence type="predicted"/>
<reference evidence="3 4" key="1">
    <citation type="submission" date="2021-06" db="EMBL/GenBank/DDBJ databases">
        <title>Genome sequence of Babesia caballi.</title>
        <authorList>
            <person name="Yamagishi J."/>
            <person name="Kidaka T."/>
            <person name="Ochi A."/>
        </authorList>
    </citation>
    <scope>NUCLEOTIDE SEQUENCE [LARGE SCALE GENOMIC DNA]</scope>
    <source>
        <strain evidence="3">USDA-D6B2</strain>
    </source>
</reference>
<evidence type="ECO:0000256" key="1">
    <source>
        <dbReference type="SAM" id="Coils"/>
    </source>
</evidence>
<comment type="caution">
    <text evidence="3">The sequence shown here is derived from an EMBL/GenBank/DDBJ whole genome shotgun (WGS) entry which is preliminary data.</text>
</comment>
<dbReference type="Gene3D" id="6.10.140.1710">
    <property type="match status" value="1"/>
</dbReference>
<accession>A0AAV4LWK8</accession>
<evidence type="ECO:0000313" key="4">
    <source>
        <dbReference type="Proteomes" id="UP001497744"/>
    </source>
</evidence>
<evidence type="ECO:0000313" key="3">
    <source>
        <dbReference type="EMBL" id="GIX64285.1"/>
    </source>
</evidence>
<gene>
    <name evidence="3" type="ORF">BcabD6B2_37200</name>
</gene>
<dbReference type="InterPro" id="IPR035269">
    <property type="entry name" value="PSMD9"/>
</dbReference>
<organism evidence="3 4">
    <name type="scientific">Babesia caballi</name>
    <dbReference type="NCBI Taxonomy" id="5871"/>
    <lineage>
        <taxon>Eukaryota</taxon>
        <taxon>Sar</taxon>
        <taxon>Alveolata</taxon>
        <taxon>Apicomplexa</taxon>
        <taxon>Aconoidasida</taxon>
        <taxon>Piroplasmida</taxon>
        <taxon>Babesiidae</taxon>
        <taxon>Babesia</taxon>
    </lineage>
</organism>
<dbReference type="AlphaFoldDB" id="A0AAV4LWK8"/>
<dbReference type="GO" id="GO:0005737">
    <property type="term" value="C:cytoplasm"/>
    <property type="evidence" value="ECO:0007669"/>
    <property type="project" value="TreeGrafter"/>
</dbReference>
<sequence>MDRIKELSKKRSDIEIEMEALISFLNSDECKKVGLHEPLIDKEQFPRSDIDVYAVRDARHRVRCLHNDYKQVEAEIEQALHELHQKQT</sequence>
<evidence type="ECO:0000259" key="2">
    <source>
        <dbReference type="Pfam" id="PF18265"/>
    </source>
</evidence>
<dbReference type="PANTHER" id="PTHR12651">
    <property type="entry name" value="26S PROTEASOME NON-ATPASE REGULATORY SUBUNIT 9"/>
    <property type="match status" value="1"/>
</dbReference>
<dbReference type="GO" id="GO:0070682">
    <property type="term" value="P:proteasome regulatory particle assembly"/>
    <property type="evidence" value="ECO:0007669"/>
    <property type="project" value="InterPro"/>
</dbReference>
<protein>
    <submittedName>
        <fullName evidence="3">Proteasome regulatory protein</fullName>
    </submittedName>
</protein>
<dbReference type="GO" id="GO:0000502">
    <property type="term" value="C:proteasome complex"/>
    <property type="evidence" value="ECO:0007669"/>
    <property type="project" value="UniProtKB-KW"/>
</dbReference>
<dbReference type="GeneID" id="94195766"/>
<name>A0AAV4LWK8_BABCB</name>
<keyword evidence="1" id="KW-0175">Coiled coil</keyword>
<feature type="domain" description="Nas2 N-terminal" evidence="2">
    <location>
        <begin position="4"/>
        <end position="85"/>
    </location>
</feature>
<dbReference type="EMBL" id="BPLF01000003">
    <property type="protein sequence ID" value="GIX64285.1"/>
    <property type="molecule type" value="Genomic_DNA"/>
</dbReference>